<dbReference type="PANTHER" id="PTHR33969">
    <property type="entry name" value="SEGREGATION AND CONDENSATION PROTEIN A"/>
    <property type="match status" value="1"/>
</dbReference>
<dbReference type="HAMAP" id="MF_01805">
    <property type="entry name" value="ScpA"/>
    <property type="match status" value="1"/>
</dbReference>
<dbReference type="Gene3D" id="6.10.250.2410">
    <property type="match status" value="1"/>
</dbReference>
<dbReference type="OrthoDB" id="9811016at2"/>
<evidence type="ECO:0000256" key="1">
    <source>
        <dbReference type="ARBA" id="ARBA00022829"/>
    </source>
</evidence>
<reference evidence="4 5" key="1">
    <citation type="submission" date="2016-10" db="EMBL/GenBank/DDBJ databases">
        <title>Complete Genome Sequence of Peptococcaceae strain DCMF.</title>
        <authorList>
            <person name="Edwards R.J."/>
            <person name="Holland S.I."/>
            <person name="Deshpande N.P."/>
            <person name="Wong Y.K."/>
            <person name="Ertan H."/>
            <person name="Manefield M."/>
            <person name="Russell T.L."/>
            <person name="Lee M.J."/>
        </authorList>
    </citation>
    <scope>NUCLEOTIDE SEQUENCE [LARGE SCALE GENOMIC DNA]</scope>
    <source>
        <strain evidence="4 5">DCMF</strain>
    </source>
</reference>
<comment type="similarity">
    <text evidence="3">Belongs to the ScpA family.</text>
</comment>
<dbReference type="Proteomes" id="UP000323521">
    <property type="component" value="Chromosome"/>
</dbReference>
<evidence type="ECO:0000256" key="2">
    <source>
        <dbReference type="ARBA" id="ARBA00044777"/>
    </source>
</evidence>
<protein>
    <recommendedName>
        <fullName evidence="2 3">Segregation and condensation protein A</fullName>
    </recommendedName>
</protein>
<accession>A0A3G1KNP9</accession>
<keyword evidence="3" id="KW-0132">Cell division</keyword>
<dbReference type="KEGG" id="fwa:DCMF_04195"/>
<keyword evidence="3" id="KW-0131">Cell cycle</keyword>
<dbReference type="GO" id="GO:0051301">
    <property type="term" value="P:cell division"/>
    <property type="evidence" value="ECO:0007669"/>
    <property type="project" value="UniProtKB-KW"/>
</dbReference>
<dbReference type="GO" id="GO:0005737">
    <property type="term" value="C:cytoplasm"/>
    <property type="evidence" value="ECO:0007669"/>
    <property type="project" value="UniProtKB-SubCell"/>
</dbReference>
<dbReference type="RefSeq" id="WP_148133269.1">
    <property type="nucleotide sequence ID" value="NZ_CP017634.1"/>
</dbReference>
<comment type="subcellular location">
    <subcellularLocation>
        <location evidence="3">Cytoplasm</location>
    </subcellularLocation>
    <text evidence="3">Associated with two foci at the outer edges of the nucleoid region in young cells, and at four foci within both cell halves in older cells.</text>
</comment>
<sequence length="242" mass="27446">MKYQIKLAVFEGPFDLLLHLIEKNEVDIYDIPIAEITRQYLAYLDEMKNLDLEIASEFLVMAATLLAIKAKMLLPKSPGVPDDPGEGAADPRNELVERLLEYKKFKQLADYLQEREELQGQIYFRPNEEEAFLSAFLDQNPLEGVTLEDLVAALEIVLIKTAQEDVIKEIPREEITIKKKMDDITALLLLSPQGISFFGLFSFPVSRVEIVVQFLALLELIRMQSIKVSQPVNGGDIMIFTG</sequence>
<keyword evidence="5" id="KW-1185">Reference proteome</keyword>
<comment type="subunit">
    <text evidence="3">Component of a cohesin-like complex composed of ScpA, ScpB and the Smc homodimer, in which ScpA and ScpB bind to the head domain of Smc. The presence of the three proteins is required for the association of the complex with DNA.</text>
</comment>
<name>A0A3G1KNP9_FORW1</name>
<dbReference type="AlphaFoldDB" id="A0A3G1KNP9"/>
<keyword evidence="3" id="KW-0963">Cytoplasm</keyword>
<gene>
    <name evidence="3" type="primary">scpA</name>
    <name evidence="4" type="ORF">DCMF_04195</name>
</gene>
<dbReference type="EMBL" id="CP017634">
    <property type="protein sequence ID" value="ATW24089.1"/>
    <property type="molecule type" value="Genomic_DNA"/>
</dbReference>
<keyword evidence="1 3" id="KW-0159">Chromosome partition</keyword>
<dbReference type="Pfam" id="PF02616">
    <property type="entry name" value="SMC_ScpA"/>
    <property type="match status" value="1"/>
</dbReference>
<comment type="function">
    <text evidence="3">Participates in chromosomal partition during cell division. May act via the formation of a condensin-like complex containing Smc and ScpB that pull DNA away from mid-cell into both cell halves.</text>
</comment>
<dbReference type="GO" id="GO:0006260">
    <property type="term" value="P:DNA replication"/>
    <property type="evidence" value="ECO:0007669"/>
    <property type="project" value="UniProtKB-UniRule"/>
</dbReference>
<evidence type="ECO:0000313" key="4">
    <source>
        <dbReference type="EMBL" id="ATW24089.1"/>
    </source>
</evidence>
<evidence type="ECO:0000313" key="5">
    <source>
        <dbReference type="Proteomes" id="UP000323521"/>
    </source>
</evidence>
<dbReference type="GO" id="GO:0007059">
    <property type="term" value="P:chromosome segregation"/>
    <property type="evidence" value="ECO:0007669"/>
    <property type="project" value="UniProtKB-UniRule"/>
</dbReference>
<dbReference type="PANTHER" id="PTHR33969:SF2">
    <property type="entry name" value="SEGREGATION AND CONDENSATION PROTEIN A"/>
    <property type="match status" value="1"/>
</dbReference>
<organism evidence="4 5">
    <name type="scientific">Formimonas warabiya</name>
    <dbReference type="NCBI Taxonomy" id="1761012"/>
    <lineage>
        <taxon>Bacteria</taxon>
        <taxon>Bacillati</taxon>
        <taxon>Bacillota</taxon>
        <taxon>Clostridia</taxon>
        <taxon>Eubacteriales</taxon>
        <taxon>Peptococcaceae</taxon>
        <taxon>Candidatus Formimonas</taxon>
    </lineage>
</organism>
<evidence type="ECO:0000256" key="3">
    <source>
        <dbReference type="HAMAP-Rule" id="MF_01805"/>
    </source>
</evidence>
<dbReference type="InterPro" id="IPR003768">
    <property type="entry name" value="ScpA"/>
</dbReference>
<proteinExistence type="inferred from homology"/>